<dbReference type="PRINTS" id="PR01543">
    <property type="entry name" value="ANATRNSFRASE"/>
</dbReference>
<dbReference type="PATRIC" id="fig|1123269.5.peg.4790"/>
<dbReference type="KEGG" id="ssan:NX02_24455"/>
<dbReference type="InterPro" id="IPR001447">
    <property type="entry name" value="Arylamine_N-AcTrfase"/>
</dbReference>
<dbReference type="HOGENOM" id="CLU_049918_3_0_5"/>
<evidence type="ECO:0000256" key="2">
    <source>
        <dbReference type="RuleBase" id="RU003452"/>
    </source>
</evidence>
<organism evidence="3 4">
    <name type="scientific">Sphingomonas sanxanigenens DSM 19645 = NX02</name>
    <dbReference type="NCBI Taxonomy" id="1123269"/>
    <lineage>
        <taxon>Bacteria</taxon>
        <taxon>Pseudomonadati</taxon>
        <taxon>Pseudomonadota</taxon>
        <taxon>Alphaproteobacteria</taxon>
        <taxon>Sphingomonadales</taxon>
        <taxon>Sphingomonadaceae</taxon>
        <taxon>Sphingomonas</taxon>
    </lineage>
</organism>
<keyword evidence="4" id="KW-1185">Reference proteome</keyword>
<dbReference type="eggNOG" id="COG2162">
    <property type="taxonomic scope" value="Bacteria"/>
</dbReference>
<dbReference type="OrthoDB" id="7181050at2"/>
<proteinExistence type="inferred from homology"/>
<dbReference type="PANTHER" id="PTHR11786:SF0">
    <property type="entry name" value="ARYLAMINE N-ACETYLTRANSFERASE 4-RELATED"/>
    <property type="match status" value="1"/>
</dbReference>
<evidence type="ECO:0000313" key="4">
    <source>
        <dbReference type="Proteomes" id="UP000018851"/>
    </source>
</evidence>
<gene>
    <name evidence="3" type="ORF">NX02_24455</name>
</gene>
<dbReference type="GO" id="GO:0016407">
    <property type="term" value="F:acetyltransferase activity"/>
    <property type="evidence" value="ECO:0007669"/>
    <property type="project" value="InterPro"/>
</dbReference>
<dbReference type="STRING" id="1123269.NX02_24455"/>
<comment type="similarity">
    <text evidence="1 2">Belongs to the arylamine N-acetyltransferase family.</text>
</comment>
<reference evidence="3 4" key="1">
    <citation type="submission" date="2013-07" db="EMBL/GenBank/DDBJ databases">
        <title>Completed genome of Sphingomonas sanxanigenens NX02.</title>
        <authorList>
            <person name="Ma T."/>
            <person name="Huang H."/>
            <person name="Wu M."/>
            <person name="Li X."/>
            <person name="Li G."/>
        </authorList>
    </citation>
    <scope>NUCLEOTIDE SEQUENCE [LARGE SCALE GENOMIC DNA]</scope>
    <source>
        <strain evidence="3 4">NX02</strain>
    </source>
</reference>
<dbReference type="SUPFAM" id="SSF54001">
    <property type="entry name" value="Cysteine proteinases"/>
    <property type="match status" value="1"/>
</dbReference>
<dbReference type="Proteomes" id="UP000018851">
    <property type="component" value="Chromosome"/>
</dbReference>
<dbReference type="InterPro" id="IPR038765">
    <property type="entry name" value="Papain-like_cys_pep_sf"/>
</dbReference>
<dbReference type="AlphaFoldDB" id="W0AJQ4"/>
<dbReference type="PANTHER" id="PTHR11786">
    <property type="entry name" value="N-HYDROXYARYLAMINE O-ACETYLTRANSFERASE"/>
    <property type="match status" value="1"/>
</dbReference>
<evidence type="ECO:0008006" key="5">
    <source>
        <dbReference type="Google" id="ProtNLM"/>
    </source>
</evidence>
<dbReference type="Gene3D" id="3.30.2140.10">
    <property type="entry name" value="Arylamine N-acetyltransferase"/>
    <property type="match status" value="1"/>
</dbReference>
<evidence type="ECO:0000313" key="3">
    <source>
        <dbReference type="EMBL" id="AHE56498.1"/>
    </source>
</evidence>
<dbReference type="Pfam" id="PF00797">
    <property type="entry name" value="Acetyltransf_2"/>
    <property type="match status" value="1"/>
</dbReference>
<dbReference type="Gene3D" id="2.40.128.150">
    <property type="entry name" value="Cysteine proteinases"/>
    <property type="match status" value="1"/>
</dbReference>
<dbReference type="EMBL" id="CP006644">
    <property type="protein sequence ID" value="AHE56498.1"/>
    <property type="molecule type" value="Genomic_DNA"/>
</dbReference>
<protein>
    <recommendedName>
        <fullName evidence="5">Arylamine N-acetyltransferase</fullName>
    </recommendedName>
</protein>
<name>W0AJQ4_9SPHN</name>
<dbReference type="RefSeq" id="WP_025294608.1">
    <property type="nucleotide sequence ID" value="NZ_CP006644.1"/>
</dbReference>
<sequence>MISRLPPPPAAVSAFTALDAYLRRIGYEAPCAVDHATLAGIVRTHIAAIPFENVDVLLQRRVSSALPAIYDKLVVRKRGGWCFEQNGLLGWALTALGFPVMRIGGGVMRVERGDAAVGNHLALIVMLDRPWLVDVGFGGSLAEPIPFAEGRHDHAPFDIALKPIGEGWWRFEEWIGGMPFSWDFRPEPADDSRLAAHLVALQTDPASVFVQNLVVQRRTGTTHLALRGRVLTESTPWAREKRLLMSGEEIVAVLGDTFGLDLPEVAGMWPSIEARHRDLFG</sequence>
<evidence type="ECO:0000256" key="1">
    <source>
        <dbReference type="ARBA" id="ARBA00006547"/>
    </source>
</evidence>
<accession>W0AJQ4</accession>